<name>A0A545TB19_9PROT</name>
<evidence type="ECO:0000313" key="6">
    <source>
        <dbReference type="EMBL" id="TQV74394.1"/>
    </source>
</evidence>
<organism evidence="6 7">
    <name type="scientific">Denitrobaculum tricleocarpae</name>
    <dbReference type="NCBI Taxonomy" id="2591009"/>
    <lineage>
        <taxon>Bacteria</taxon>
        <taxon>Pseudomonadati</taxon>
        <taxon>Pseudomonadota</taxon>
        <taxon>Alphaproteobacteria</taxon>
        <taxon>Rhodospirillales</taxon>
        <taxon>Rhodospirillaceae</taxon>
        <taxon>Denitrobaculum</taxon>
    </lineage>
</organism>
<evidence type="ECO:0000256" key="5">
    <source>
        <dbReference type="ARBA" id="ARBA00023136"/>
    </source>
</evidence>
<protein>
    <submittedName>
        <fullName evidence="6">ABC transporter substrate-binding protein</fullName>
    </submittedName>
</protein>
<dbReference type="OrthoDB" id="570524at2"/>
<gene>
    <name evidence="6" type="ORF">FKG95_24245</name>
</gene>
<evidence type="ECO:0000256" key="1">
    <source>
        <dbReference type="ARBA" id="ARBA00004308"/>
    </source>
</evidence>
<keyword evidence="5" id="KW-0472">Membrane</keyword>
<dbReference type="EMBL" id="VHSH01000010">
    <property type="protein sequence ID" value="TQV74394.1"/>
    <property type="molecule type" value="Genomic_DNA"/>
</dbReference>
<proteinExistence type="predicted"/>
<dbReference type="Gene3D" id="3.40.190.10">
    <property type="entry name" value="Periplasmic binding protein-like II"/>
    <property type="match status" value="2"/>
</dbReference>
<keyword evidence="7" id="KW-1185">Reference proteome</keyword>
<dbReference type="RefSeq" id="WP_142899026.1">
    <property type="nucleotide sequence ID" value="NZ_ML660061.1"/>
</dbReference>
<reference evidence="6 7" key="1">
    <citation type="submission" date="2019-06" db="EMBL/GenBank/DDBJ databases">
        <title>Whole genome sequence for Rhodospirillaceae sp. R148.</title>
        <authorList>
            <person name="Wang G."/>
        </authorList>
    </citation>
    <scope>NUCLEOTIDE SEQUENCE [LARGE SCALE GENOMIC DNA]</scope>
    <source>
        <strain evidence="6 7">R148</strain>
    </source>
</reference>
<evidence type="ECO:0000256" key="2">
    <source>
        <dbReference type="ARBA" id="ARBA00022448"/>
    </source>
</evidence>
<dbReference type="InterPro" id="IPR044527">
    <property type="entry name" value="NrtA/CpmA_ABC-bd_dom"/>
</dbReference>
<keyword evidence="4" id="KW-0997">Cell inner membrane</keyword>
<comment type="caution">
    <text evidence="6">The sequence shown here is derived from an EMBL/GenBank/DDBJ whole genome shotgun (WGS) entry which is preliminary data.</text>
</comment>
<sequence length="409" mass="44220">MPAPHLHEIRAGFLPLLDSAILVAAREKAFAEDEAINLTLIRENSWANIRDRMAVGHFQIAHMLGPMPIAARLGLTPLQLDVIAPMALGLGGNAVTISVDLAEAMAGHGGLSGLHAAVSVERLAQVVRDRKSGHRPPLSFAVVHPFSAHNYDLRYWLAAGGIDPEQDVQIVIVPPPLMADALKSGQIDGFCVGEPWNSLAVSLGAGVIATTKSAIWRSSPEKVLAVSSSLEVEEPDLLAAILRALYRSAEWCGHADHHEELAALLARPEYVGLDQKLLLPALQGRLRHRGGDVAKVQDFFVPFDKAATFPWQSHALWFYSQMVRWGHATWNLEDAQGAAQVYRPDLYRAAVSPLGAAVPAANSKVEGALQTPTHVGSSEGSLILGPDGFFDDRIFDPEQVEAYVKEQQV</sequence>
<dbReference type="PANTHER" id="PTHR30024">
    <property type="entry name" value="ALIPHATIC SULFONATES-BINDING PROTEIN-RELATED"/>
    <property type="match status" value="1"/>
</dbReference>
<dbReference type="GO" id="GO:0012505">
    <property type="term" value="C:endomembrane system"/>
    <property type="evidence" value="ECO:0007669"/>
    <property type="project" value="UniProtKB-SubCell"/>
</dbReference>
<dbReference type="CDD" id="cd13553">
    <property type="entry name" value="PBP2_NrtA_CpmA_like"/>
    <property type="match status" value="1"/>
</dbReference>
<dbReference type="PANTHER" id="PTHR30024:SF43">
    <property type="entry name" value="BLL4572 PROTEIN"/>
    <property type="match status" value="1"/>
</dbReference>
<evidence type="ECO:0000256" key="4">
    <source>
        <dbReference type="ARBA" id="ARBA00022519"/>
    </source>
</evidence>
<comment type="subcellular location">
    <subcellularLocation>
        <location evidence="1">Endomembrane system</location>
    </subcellularLocation>
</comment>
<keyword evidence="3" id="KW-1003">Cell membrane</keyword>
<evidence type="ECO:0000256" key="3">
    <source>
        <dbReference type="ARBA" id="ARBA00022475"/>
    </source>
</evidence>
<accession>A0A545TB19</accession>
<dbReference type="Pfam" id="PF13379">
    <property type="entry name" value="NMT1_2"/>
    <property type="match status" value="1"/>
</dbReference>
<dbReference type="Proteomes" id="UP000315252">
    <property type="component" value="Unassembled WGS sequence"/>
</dbReference>
<evidence type="ECO:0000313" key="7">
    <source>
        <dbReference type="Proteomes" id="UP000315252"/>
    </source>
</evidence>
<dbReference type="SUPFAM" id="SSF53850">
    <property type="entry name" value="Periplasmic binding protein-like II"/>
    <property type="match status" value="1"/>
</dbReference>
<keyword evidence="2" id="KW-0813">Transport</keyword>
<dbReference type="AlphaFoldDB" id="A0A545TB19"/>